<keyword evidence="2" id="KW-1185">Reference proteome</keyword>
<proteinExistence type="predicted"/>
<gene>
    <name evidence="1" type="ORF">PBRASI_LOCUS5552</name>
</gene>
<protein>
    <submittedName>
        <fullName evidence="1">10448_t:CDS:1</fullName>
    </submittedName>
</protein>
<dbReference type="EMBL" id="CAJVPI010000658">
    <property type="protein sequence ID" value="CAG8560232.1"/>
    <property type="molecule type" value="Genomic_DNA"/>
</dbReference>
<organism evidence="1 2">
    <name type="scientific">Paraglomus brasilianum</name>
    <dbReference type="NCBI Taxonomy" id="144538"/>
    <lineage>
        <taxon>Eukaryota</taxon>
        <taxon>Fungi</taxon>
        <taxon>Fungi incertae sedis</taxon>
        <taxon>Mucoromycota</taxon>
        <taxon>Glomeromycotina</taxon>
        <taxon>Glomeromycetes</taxon>
        <taxon>Paraglomerales</taxon>
        <taxon>Paraglomeraceae</taxon>
        <taxon>Paraglomus</taxon>
    </lineage>
</organism>
<accession>A0A9N9BDP5</accession>
<dbReference type="AlphaFoldDB" id="A0A9N9BDP5"/>
<sequence length="107" mass="12533">SVWKPISKRTMHKFRLETYFEVHHVQVPSGNLFRTHHAQVPSGNLFRSAPCTSSVWKLISKRTMYKLRLETYFGAYHVQVPSGNLFRSAPRPHFCTTSAEEKNYKQH</sequence>
<reference evidence="1" key="1">
    <citation type="submission" date="2021-06" db="EMBL/GenBank/DDBJ databases">
        <authorList>
            <person name="Kallberg Y."/>
            <person name="Tangrot J."/>
            <person name="Rosling A."/>
        </authorList>
    </citation>
    <scope>NUCLEOTIDE SEQUENCE</scope>
    <source>
        <strain evidence="1">BR232B</strain>
    </source>
</reference>
<evidence type="ECO:0000313" key="1">
    <source>
        <dbReference type="EMBL" id="CAG8560232.1"/>
    </source>
</evidence>
<feature type="non-terminal residue" evidence="1">
    <location>
        <position position="1"/>
    </location>
</feature>
<dbReference type="Proteomes" id="UP000789739">
    <property type="component" value="Unassembled WGS sequence"/>
</dbReference>
<evidence type="ECO:0000313" key="2">
    <source>
        <dbReference type="Proteomes" id="UP000789739"/>
    </source>
</evidence>
<comment type="caution">
    <text evidence="1">The sequence shown here is derived from an EMBL/GenBank/DDBJ whole genome shotgun (WGS) entry which is preliminary data.</text>
</comment>
<name>A0A9N9BDP5_9GLOM</name>